<dbReference type="PANTHER" id="PTHR13812">
    <property type="entry name" value="KETIMINE REDUCTASE MU-CRYSTALLIN"/>
    <property type="match status" value="1"/>
</dbReference>
<evidence type="ECO:0000313" key="2">
    <source>
        <dbReference type="Proteomes" id="UP001519654"/>
    </source>
</evidence>
<dbReference type="Pfam" id="PF02423">
    <property type="entry name" value="OCD_Mu_crystall"/>
    <property type="match status" value="1"/>
</dbReference>
<dbReference type="Gene3D" id="3.40.50.720">
    <property type="entry name" value="NAD(P)-binding Rossmann-like Domain"/>
    <property type="match status" value="1"/>
</dbReference>
<dbReference type="Gene3D" id="3.30.1780.10">
    <property type="entry name" value="ornithine cyclodeaminase, domain 1"/>
    <property type="match status" value="1"/>
</dbReference>
<proteinExistence type="predicted"/>
<dbReference type="RefSeq" id="WP_215784415.1">
    <property type="nucleotide sequence ID" value="NZ_JAHKKG010000001.1"/>
</dbReference>
<sequence length="326" mass="34136">MTLFLTEDELAGVVDLGDLIDSVRALHADLTLGQATQPVPAIIDTAPSTVLLPMVSTSHRLGLTAVKILTDAQGHGSVQQSTVLLLDAATGDRLAVLPGRTCTRMRTAATSAAATDALARGDSRVLGLVGAGPLAVEHVAAVRRVRPIERVVVWSRTRERLSSFRQALQRRDIADGTTPLDVVEAAGIREVVEAADVLCTLTPAREPVVRGEWFRPGQHVNAVGAPPRPDHREIDSAGLARATVVVDSTDVSLAKSGEAVLSIRDGATTADDFRCELGDVLTGLAPGRLGSEQITLFNSVGLALQDLAFGALVLRPVAGTVRVKGG</sequence>
<dbReference type="PANTHER" id="PTHR13812:SF19">
    <property type="entry name" value="KETIMINE REDUCTASE MU-CRYSTALLIN"/>
    <property type="match status" value="1"/>
</dbReference>
<reference evidence="1 2" key="1">
    <citation type="submission" date="2021-06" db="EMBL/GenBank/DDBJ databases">
        <title>Actinoplanes lichenicola sp. nov., and Actinoplanes ovalisporus sp. nov., isolated from lichen in Thailand.</title>
        <authorList>
            <person name="Saeng-In P."/>
            <person name="Kanchanasin P."/>
            <person name="Yuki M."/>
            <person name="Kudo T."/>
            <person name="Ohkuma M."/>
            <person name="Phongsopitanun W."/>
            <person name="Tanasupawat S."/>
        </authorList>
    </citation>
    <scope>NUCLEOTIDE SEQUENCE [LARGE SCALE GENOMIC DNA]</scope>
    <source>
        <strain evidence="1 2">NBRC 110975</strain>
    </source>
</reference>
<dbReference type="SUPFAM" id="SSF51735">
    <property type="entry name" value="NAD(P)-binding Rossmann-fold domains"/>
    <property type="match status" value="1"/>
</dbReference>
<keyword evidence="2" id="KW-1185">Reference proteome</keyword>
<gene>
    <name evidence="1" type="ORF">KOI35_02995</name>
</gene>
<protein>
    <submittedName>
        <fullName evidence="1">Ornithine cyclodeaminase family protein</fullName>
    </submittedName>
</protein>
<name>A0ABS5YG62_9ACTN</name>
<dbReference type="Proteomes" id="UP001519654">
    <property type="component" value="Unassembled WGS sequence"/>
</dbReference>
<accession>A0ABS5YG62</accession>
<evidence type="ECO:0000313" key="1">
    <source>
        <dbReference type="EMBL" id="MBU2662469.1"/>
    </source>
</evidence>
<dbReference type="InterPro" id="IPR036291">
    <property type="entry name" value="NAD(P)-bd_dom_sf"/>
</dbReference>
<dbReference type="PIRSF" id="PIRSF001439">
    <property type="entry name" value="CryM"/>
    <property type="match status" value="1"/>
</dbReference>
<dbReference type="EMBL" id="JAHKKG010000001">
    <property type="protein sequence ID" value="MBU2662469.1"/>
    <property type="molecule type" value="Genomic_DNA"/>
</dbReference>
<dbReference type="InterPro" id="IPR023401">
    <property type="entry name" value="ODC_N"/>
</dbReference>
<organism evidence="1 2">
    <name type="scientific">Paractinoplanes bogorensis</name>
    <dbReference type="NCBI Taxonomy" id="1610840"/>
    <lineage>
        <taxon>Bacteria</taxon>
        <taxon>Bacillati</taxon>
        <taxon>Actinomycetota</taxon>
        <taxon>Actinomycetes</taxon>
        <taxon>Micromonosporales</taxon>
        <taxon>Micromonosporaceae</taxon>
        <taxon>Paractinoplanes</taxon>
    </lineage>
</organism>
<comment type="caution">
    <text evidence="1">The sequence shown here is derived from an EMBL/GenBank/DDBJ whole genome shotgun (WGS) entry which is preliminary data.</text>
</comment>
<dbReference type="InterPro" id="IPR003462">
    <property type="entry name" value="ODC_Mu_crystall"/>
</dbReference>